<keyword evidence="4 8" id="KW-0418">Kinase</keyword>
<evidence type="ECO:0000259" key="10">
    <source>
        <dbReference type="Pfam" id="PF10436"/>
    </source>
</evidence>
<dbReference type="SUPFAM" id="SSF55874">
    <property type="entry name" value="ATPase domain of HSP90 chaperone/DNA topoisomerase II/histidine kinase"/>
    <property type="match status" value="2"/>
</dbReference>
<dbReference type="Gene3D" id="3.30.565.10">
    <property type="entry name" value="Histidine kinase-like ATPase, C-terminal domain"/>
    <property type="match status" value="1"/>
</dbReference>
<comment type="caution">
    <text evidence="11">The sequence shown here is derived from an EMBL/GenBank/DDBJ whole genome shotgun (WGS) entry which is preliminary data.</text>
</comment>
<evidence type="ECO:0000256" key="8">
    <source>
        <dbReference type="RuleBase" id="RU366032"/>
    </source>
</evidence>
<evidence type="ECO:0000256" key="4">
    <source>
        <dbReference type="ARBA" id="ARBA00022777"/>
    </source>
</evidence>
<keyword evidence="2 8" id="KW-0808">Transferase</keyword>
<dbReference type="GO" id="GO:0010906">
    <property type="term" value="P:regulation of glucose metabolic process"/>
    <property type="evidence" value="ECO:0007669"/>
    <property type="project" value="TreeGrafter"/>
</dbReference>
<dbReference type="InterPro" id="IPR036890">
    <property type="entry name" value="HATPase_C_sf"/>
</dbReference>
<dbReference type="Proteomes" id="UP001165083">
    <property type="component" value="Unassembled WGS sequence"/>
</dbReference>
<proteinExistence type="inferred from homology"/>
<evidence type="ECO:0000313" key="11">
    <source>
        <dbReference type="EMBL" id="GMF64537.1"/>
    </source>
</evidence>
<dbReference type="Pfam" id="PF02518">
    <property type="entry name" value="HATPase_c"/>
    <property type="match status" value="1"/>
</dbReference>
<dbReference type="OrthoDB" id="241648at2759"/>
<evidence type="ECO:0000313" key="12">
    <source>
        <dbReference type="Proteomes" id="UP001165083"/>
    </source>
</evidence>
<reference evidence="11" key="1">
    <citation type="submission" date="2023-04" db="EMBL/GenBank/DDBJ databases">
        <title>Phytophthora lilii NBRC 32176.</title>
        <authorList>
            <person name="Ichikawa N."/>
            <person name="Sato H."/>
            <person name="Tonouchi N."/>
        </authorList>
    </citation>
    <scope>NUCLEOTIDE SEQUENCE</scope>
    <source>
        <strain evidence="11">NBRC 32176</strain>
    </source>
</reference>
<dbReference type="InterPro" id="IPR036784">
    <property type="entry name" value="AK/P_DHK_N_sf"/>
</dbReference>
<dbReference type="GO" id="GO:0005524">
    <property type="term" value="F:ATP binding"/>
    <property type="evidence" value="ECO:0007669"/>
    <property type="project" value="UniProtKB-UniRule"/>
</dbReference>
<evidence type="ECO:0000259" key="9">
    <source>
        <dbReference type="Pfam" id="PF02518"/>
    </source>
</evidence>
<evidence type="ECO:0000256" key="3">
    <source>
        <dbReference type="ARBA" id="ARBA00022741"/>
    </source>
</evidence>
<evidence type="ECO:0000256" key="2">
    <source>
        <dbReference type="ARBA" id="ARBA00022679"/>
    </source>
</evidence>
<protein>
    <recommendedName>
        <fullName evidence="8">Protein-serine/threonine kinase</fullName>
        <ecNumber evidence="8">2.7.11.-</ecNumber>
    </recommendedName>
</protein>
<gene>
    <name evidence="11" type="ORF">Plil01_001732700</name>
</gene>
<dbReference type="GO" id="GO:0004740">
    <property type="term" value="F:pyruvate dehydrogenase (acetyl-transferring) kinase activity"/>
    <property type="evidence" value="ECO:0007669"/>
    <property type="project" value="UniProtKB-EC"/>
</dbReference>
<dbReference type="InterPro" id="IPR039028">
    <property type="entry name" value="BCKD/PDK"/>
</dbReference>
<feature type="domain" description="Histidine kinase/HSP90-like ATPase" evidence="9">
    <location>
        <begin position="210"/>
        <end position="314"/>
    </location>
</feature>
<evidence type="ECO:0000256" key="5">
    <source>
        <dbReference type="ARBA" id="ARBA00022840"/>
    </source>
</evidence>
<comment type="similarity">
    <text evidence="1 8">Belongs to the PDK/BCKDK protein kinase family.</text>
</comment>
<keyword evidence="3 8" id="KW-0547">Nucleotide-binding</keyword>
<evidence type="ECO:0000256" key="1">
    <source>
        <dbReference type="ARBA" id="ARBA00006155"/>
    </source>
</evidence>
<dbReference type="InterPro" id="IPR003594">
    <property type="entry name" value="HATPase_dom"/>
</dbReference>
<organism evidence="11 12">
    <name type="scientific">Phytophthora lilii</name>
    <dbReference type="NCBI Taxonomy" id="2077276"/>
    <lineage>
        <taxon>Eukaryota</taxon>
        <taxon>Sar</taxon>
        <taxon>Stramenopiles</taxon>
        <taxon>Oomycota</taxon>
        <taxon>Peronosporomycetes</taxon>
        <taxon>Peronosporales</taxon>
        <taxon>Peronosporaceae</taxon>
        <taxon>Phytophthora</taxon>
    </lineage>
</organism>
<keyword evidence="12" id="KW-1185">Reference proteome</keyword>
<accession>A0A9W7D799</accession>
<dbReference type="EMBL" id="BSXW01012417">
    <property type="protein sequence ID" value="GMF64537.1"/>
    <property type="molecule type" value="Genomic_DNA"/>
</dbReference>
<feature type="domain" description="Branched-chain alpha-ketoacid dehydrogenase kinase/Pyruvate dehydrogenase kinase N-terminal" evidence="10">
    <location>
        <begin position="16"/>
        <end position="93"/>
    </location>
</feature>
<dbReference type="EC" id="2.7.11.-" evidence="8"/>
<dbReference type="GO" id="GO:0005759">
    <property type="term" value="C:mitochondrial matrix"/>
    <property type="evidence" value="ECO:0007669"/>
    <property type="project" value="UniProtKB-SubCell"/>
</dbReference>
<evidence type="ECO:0000256" key="6">
    <source>
        <dbReference type="ARBA" id="ARBA00023128"/>
    </source>
</evidence>
<keyword evidence="6 8" id="KW-0496">Mitochondrion</keyword>
<comment type="subcellular location">
    <subcellularLocation>
        <location evidence="8">Mitochondrion matrix</location>
    </subcellularLocation>
</comment>
<sequence length="350" mass="39470">MPTATKHKIPTLTLIPCCQQIEDRQFTENLRQAKLRGSNLVPIICYALQQLKASDLDFEALQLESVQEDIKDRLDKFFMGRIGIRMLVGHYVESLECPGGRVHRVNGEEIVREACDRATKLCIEYCGEAPPVTIRVTPSASMPFMYVKSHLHHMVFELVKNSMRATVEHHRARAKQTRKQVKPFERVMNPKSPALDFYIPAVEAVAGVRIFREASEQPIDGSLPPVEIVICQGKEDLTVKVSDQGGGIPRSRWNKLWHYDYTTSPLCPPVDPENYPTYREHFSGGGYGLPMARLFARYFGGDITFTSQEGVGSTGFIQAHRLGTNMESVVPLRRRVQATVAEWEATRLAA</sequence>
<evidence type="ECO:0000256" key="7">
    <source>
        <dbReference type="ARBA" id="ARBA00048201"/>
    </source>
</evidence>
<dbReference type="PANTHER" id="PTHR11947">
    <property type="entry name" value="PYRUVATE DEHYDROGENASE KINASE"/>
    <property type="match status" value="1"/>
</dbReference>
<dbReference type="SUPFAM" id="SSF69012">
    <property type="entry name" value="alpha-ketoacid dehydrogenase kinase, N-terminal domain"/>
    <property type="match status" value="1"/>
</dbReference>
<dbReference type="PANTHER" id="PTHR11947:SF3">
    <property type="entry name" value="[PYRUVATE DEHYDROGENASE (ACETYL-TRANSFERRING)] KINASE, MITOCHONDRIAL"/>
    <property type="match status" value="1"/>
</dbReference>
<name>A0A9W7D799_9STRA</name>
<dbReference type="InterPro" id="IPR018955">
    <property type="entry name" value="BCDHK/PDK_N"/>
</dbReference>
<dbReference type="Gene3D" id="1.20.140.20">
    <property type="entry name" value="Alpha-ketoacid/pyruvate dehydrogenase kinase, N-terminal domain"/>
    <property type="match status" value="1"/>
</dbReference>
<comment type="catalytic activity">
    <reaction evidence="7">
        <text>L-seryl-[pyruvate dehydrogenase E1 alpha subunit] + ATP = O-phospho-L-seryl-[pyruvate dehydrogenase E1 alpha subunit] + ADP + H(+)</text>
        <dbReference type="Rhea" id="RHEA:23052"/>
        <dbReference type="Rhea" id="RHEA-COMP:13689"/>
        <dbReference type="Rhea" id="RHEA-COMP:13690"/>
        <dbReference type="ChEBI" id="CHEBI:15378"/>
        <dbReference type="ChEBI" id="CHEBI:29999"/>
        <dbReference type="ChEBI" id="CHEBI:30616"/>
        <dbReference type="ChEBI" id="CHEBI:83421"/>
        <dbReference type="ChEBI" id="CHEBI:456216"/>
        <dbReference type="EC" id="2.7.11.2"/>
    </reaction>
</comment>
<dbReference type="AlphaFoldDB" id="A0A9W7D799"/>
<dbReference type="Pfam" id="PF10436">
    <property type="entry name" value="BCDHK_Adom3"/>
    <property type="match status" value="1"/>
</dbReference>
<keyword evidence="5 8" id="KW-0067">ATP-binding</keyword>